<sequence>MESVVAQVGSEVVVKFGKGIDTDTLKYIIREQLDQGGRGALLAACSDAESKYTA</sequence>
<evidence type="ECO:0000313" key="1">
    <source>
        <dbReference type="EMBL" id="SGZ26265.1"/>
    </source>
</evidence>
<dbReference type="EMBL" id="FQNC01000086">
    <property type="protein sequence ID" value="SGZ26265.1"/>
    <property type="molecule type" value="Genomic_DNA"/>
</dbReference>
<keyword evidence="2" id="KW-1185">Reference proteome</keyword>
<accession>A0A2X0MQK6</accession>
<dbReference type="Proteomes" id="UP000249464">
    <property type="component" value="Unassembled WGS sequence"/>
</dbReference>
<reference evidence="1 2" key="1">
    <citation type="submission" date="2016-11" db="EMBL/GenBank/DDBJ databases">
        <authorList>
            <person name="Jaros S."/>
            <person name="Januszkiewicz K."/>
            <person name="Wedrychowicz H."/>
        </authorList>
    </citation>
    <scope>NUCLEOTIDE SEQUENCE [LARGE SCALE GENOMIC DNA]</scope>
</reference>
<protein>
    <submittedName>
        <fullName evidence="1">BQ5605_C024g09873 protein</fullName>
    </submittedName>
</protein>
<gene>
    <name evidence="1" type="primary">BQ5605_C024g09873</name>
    <name evidence="1" type="ORF">BQ5605_C024G09873</name>
</gene>
<name>A0A2X0MQK6_9BASI</name>
<organism evidence="1 2">
    <name type="scientific">Microbotryum silenes-dioicae</name>
    <dbReference type="NCBI Taxonomy" id="796604"/>
    <lineage>
        <taxon>Eukaryota</taxon>
        <taxon>Fungi</taxon>
        <taxon>Dikarya</taxon>
        <taxon>Basidiomycota</taxon>
        <taxon>Pucciniomycotina</taxon>
        <taxon>Microbotryomycetes</taxon>
        <taxon>Microbotryales</taxon>
        <taxon>Microbotryaceae</taxon>
        <taxon>Microbotryum</taxon>
    </lineage>
</organism>
<dbReference type="AlphaFoldDB" id="A0A2X0MQK6"/>
<proteinExistence type="predicted"/>
<evidence type="ECO:0000313" key="2">
    <source>
        <dbReference type="Proteomes" id="UP000249464"/>
    </source>
</evidence>